<organism evidence="12 13">
    <name type="scientific">Rhododendron griersonianum</name>
    <dbReference type="NCBI Taxonomy" id="479676"/>
    <lineage>
        <taxon>Eukaryota</taxon>
        <taxon>Viridiplantae</taxon>
        <taxon>Streptophyta</taxon>
        <taxon>Embryophyta</taxon>
        <taxon>Tracheophyta</taxon>
        <taxon>Spermatophyta</taxon>
        <taxon>Magnoliopsida</taxon>
        <taxon>eudicotyledons</taxon>
        <taxon>Gunneridae</taxon>
        <taxon>Pentapetalae</taxon>
        <taxon>asterids</taxon>
        <taxon>Ericales</taxon>
        <taxon>Ericaceae</taxon>
        <taxon>Ericoideae</taxon>
        <taxon>Rhodoreae</taxon>
        <taxon>Rhododendron</taxon>
    </lineage>
</organism>
<evidence type="ECO:0000256" key="1">
    <source>
        <dbReference type="ARBA" id="ARBA00001971"/>
    </source>
</evidence>
<reference evidence="12" key="1">
    <citation type="submission" date="2020-08" db="EMBL/GenBank/DDBJ databases">
        <title>Plant Genome Project.</title>
        <authorList>
            <person name="Zhang R.-G."/>
        </authorList>
    </citation>
    <scope>NUCLEOTIDE SEQUENCE</scope>
    <source>
        <strain evidence="12">WSP0</strain>
        <tissue evidence="12">Leaf</tissue>
    </source>
</reference>
<keyword evidence="13" id="KW-1185">Reference proteome</keyword>
<dbReference type="Gene3D" id="1.10.630.10">
    <property type="entry name" value="Cytochrome P450"/>
    <property type="match status" value="1"/>
</dbReference>
<evidence type="ECO:0000256" key="3">
    <source>
        <dbReference type="ARBA" id="ARBA00010617"/>
    </source>
</evidence>
<keyword evidence="4" id="KW-0349">Heme</keyword>
<keyword evidence="6" id="KW-0479">Metal-binding</keyword>
<dbReference type="InterPro" id="IPR036396">
    <property type="entry name" value="Cyt_P450_sf"/>
</dbReference>
<keyword evidence="9" id="KW-0408">Iron</keyword>
<evidence type="ECO:0000256" key="6">
    <source>
        <dbReference type="ARBA" id="ARBA00022723"/>
    </source>
</evidence>
<keyword evidence="5" id="KW-0812">Transmembrane</keyword>
<sequence length="73" mass="7939">MFRCFADWAQVYGPIILVWTGSTLNVVISSSELDKGAMRLHPPGSLMLPHQASSNVKISGYDIPKGSNVHVNV</sequence>
<dbReference type="EMBL" id="JACTNZ010000004">
    <property type="protein sequence ID" value="KAG5551687.1"/>
    <property type="molecule type" value="Genomic_DNA"/>
</dbReference>
<dbReference type="PANTHER" id="PTHR47944">
    <property type="entry name" value="CYTOCHROME P450 98A9"/>
    <property type="match status" value="1"/>
</dbReference>
<keyword evidence="8" id="KW-0560">Oxidoreductase</keyword>
<gene>
    <name evidence="12" type="ORF">RHGRI_009937</name>
</gene>
<keyword evidence="10" id="KW-0503">Monooxygenase</keyword>
<keyword evidence="11" id="KW-0472">Membrane</keyword>
<comment type="subcellular location">
    <subcellularLocation>
        <location evidence="2">Membrane</location>
        <topology evidence="2">Single-pass membrane protein</topology>
    </subcellularLocation>
</comment>
<dbReference type="GO" id="GO:0016020">
    <property type="term" value="C:membrane"/>
    <property type="evidence" value="ECO:0007669"/>
    <property type="project" value="UniProtKB-SubCell"/>
</dbReference>
<evidence type="ECO:0000313" key="13">
    <source>
        <dbReference type="Proteomes" id="UP000823749"/>
    </source>
</evidence>
<dbReference type="GO" id="GO:0005506">
    <property type="term" value="F:iron ion binding"/>
    <property type="evidence" value="ECO:0007669"/>
    <property type="project" value="InterPro"/>
</dbReference>
<evidence type="ECO:0000256" key="11">
    <source>
        <dbReference type="ARBA" id="ARBA00023136"/>
    </source>
</evidence>
<dbReference type="SUPFAM" id="SSF48264">
    <property type="entry name" value="Cytochrome P450"/>
    <property type="match status" value="1"/>
</dbReference>
<evidence type="ECO:0000313" key="12">
    <source>
        <dbReference type="EMBL" id="KAG5551687.1"/>
    </source>
</evidence>
<dbReference type="InterPro" id="IPR001128">
    <property type="entry name" value="Cyt_P450"/>
</dbReference>
<dbReference type="Proteomes" id="UP000823749">
    <property type="component" value="Chromosome 4"/>
</dbReference>
<evidence type="ECO:0000256" key="10">
    <source>
        <dbReference type="ARBA" id="ARBA00023033"/>
    </source>
</evidence>
<dbReference type="GO" id="GO:0004497">
    <property type="term" value="F:monooxygenase activity"/>
    <property type="evidence" value="ECO:0007669"/>
    <property type="project" value="UniProtKB-KW"/>
</dbReference>
<dbReference type="Pfam" id="PF00067">
    <property type="entry name" value="p450"/>
    <property type="match status" value="1"/>
</dbReference>
<dbReference type="GO" id="GO:0020037">
    <property type="term" value="F:heme binding"/>
    <property type="evidence" value="ECO:0007669"/>
    <property type="project" value="InterPro"/>
</dbReference>
<dbReference type="GO" id="GO:0016705">
    <property type="term" value="F:oxidoreductase activity, acting on paired donors, with incorporation or reduction of molecular oxygen"/>
    <property type="evidence" value="ECO:0007669"/>
    <property type="project" value="InterPro"/>
</dbReference>
<evidence type="ECO:0000256" key="8">
    <source>
        <dbReference type="ARBA" id="ARBA00023002"/>
    </source>
</evidence>
<evidence type="ECO:0000256" key="7">
    <source>
        <dbReference type="ARBA" id="ARBA00022989"/>
    </source>
</evidence>
<proteinExistence type="inferred from homology"/>
<dbReference type="AlphaFoldDB" id="A0AAV6KHC4"/>
<evidence type="ECO:0000256" key="2">
    <source>
        <dbReference type="ARBA" id="ARBA00004167"/>
    </source>
</evidence>
<evidence type="ECO:0000256" key="5">
    <source>
        <dbReference type="ARBA" id="ARBA00022692"/>
    </source>
</evidence>
<protein>
    <submittedName>
        <fullName evidence="12">Uncharacterized protein</fullName>
    </submittedName>
</protein>
<name>A0AAV6KHC4_9ERIC</name>
<evidence type="ECO:0000256" key="4">
    <source>
        <dbReference type="ARBA" id="ARBA00022617"/>
    </source>
</evidence>
<comment type="caution">
    <text evidence="12">The sequence shown here is derived from an EMBL/GenBank/DDBJ whole genome shotgun (WGS) entry which is preliminary data.</text>
</comment>
<keyword evidence="7" id="KW-1133">Transmembrane helix</keyword>
<evidence type="ECO:0000256" key="9">
    <source>
        <dbReference type="ARBA" id="ARBA00023004"/>
    </source>
</evidence>
<comment type="cofactor">
    <cofactor evidence="1">
        <name>heme</name>
        <dbReference type="ChEBI" id="CHEBI:30413"/>
    </cofactor>
</comment>
<accession>A0AAV6KHC4</accession>
<comment type="similarity">
    <text evidence="3">Belongs to the cytochrome P450 family.</text>
</comment>
<dbReference type="PANTHER" id="PTHR47944:SF10">
    <property type="entry name" value="CYTOCHROME P450 98A9"/>
    <property type="match status" value="1"/>
</dbReference>